<organism evidence="1 2">
    <name type="scientific">Sphaerobolus stellatus (strain SS14)</name>
    <dbReference type="NCBI Taxonomy" id="990650"/>
    <lineage>
        <taxon>Eukaryota</taxon>
        <taxon>Fungi</taxon>
        <taxon>Dikarya</taxon>
        <taxon>Basidiomycota</taxon>
        <taxon>Agaricomycotina</taxon>
        <taxon>Agaricomycetes</taxon>
        <taxon>Phallomycetidae</taxon>
        <taxon>Geastrales</taxon>
        <taxon>Sphaerobolaceae</taxon>
        <taxon>Sphaerobolus</taxon>
    </lineage>
</organism>
<name>A0A0C9W0G6_SPHS4</name>
<protein>
    <submittedName>
        <fullName evidence="1">Uncharacterized protein</fullName>
    </submittedName>
</protein>
<sequence>MTSRRTFVTQKGAVFVSPNARYLPSAALAERPSQPRWDYRTFQLPVWTSEAHPYLAFMLQTPRYVGPIFKRLALDDLSKVIYEDAGVWRIDRVFINSWRRLEIGMLYFARVLVYESKYLVSVDWEWPRLPSRLGLDNRFPTYNAAENKLYVVRDAFLPLIAVCSFAASLHD</sequence>
<gene>
    <name evidence="1" type="ORF">M422DRAFT_251514</name>
</gene>
<dbReference type="AlphaFoldDB" id="A0A0C9W0G6"/>
<reference evidence="1 2" key="1">
    <citation type="submission" date="2014-06" db="EMBL/GenBank/DDBJ databases">
        <title>Evolutionary Origins and Diversification of the Mycorrhizal Mutualists.</title>
        <authorList>
            <consortium name="DOE Joint Genome Institute"/>
            <consortium name="Mycorrhizal Genomics Consortium"/>
            <person name="Kohler A."/>
            <person name="Kuo A."/>
            <person name="Nagy L.G."/>
            <person name="Floudas D."/>
            <person name="Copeland A."/>
            <person name="Barry K.W."/>
            <person name="Cichocki N."/>
            <person name="Veneault-Fourrey C."/>
            <person name="LaButti K."/>
            <person name="Lindquist E.A."/>
            <person name="Lipzen A."/>
            <person name="Lundell T."/>
            <person name="Morin E."/>
            <person name="Murat C."/>
            <person name="Riley R."/>
            <person name="Ohm R."/>
            <person name="Sun H."/>
            <person name="Tunlid A."/>
            <person name="Henrissat B."/>
            <person name="Grigoriev I.V."/>
            <person name="Hibbett D.S."/>
            <person name="Martin F."/>
        </authorList>
    </citation>
    <scope>NUCLEOTIDE SEQUENCE [LARGE SCALE GENOMIC DNA]</scope>
    <source>
        <strain evidence="1 2">SS14</strain>
    </source>
</reference>
<keyword evidence="2" id="KW-1185">Reference proteome</keyword>
<evidence type="ECO:0000313" key="1">
    <source>
        <dbReference type="EMBL" id="KIJ44890.1"/>
    </source>
</evidence>
<proteinExistence type="predicted"/>
<dbReference type="OrthoDB" id="3237250at2759"/>
<evidence type="ECO:0000313" key="2">
    <source>
        <dbReference type="Proteomes" id="UP000054279"/>
    </source>
</evidence>
<feature type="non-terminal residue" evidence="1">
    <location>
        <position position="171"/>
    </location>
</feature>
<dbReference type="Proteomes" id="UP000054279">
    <property type="component" value="Unassembled WGS sequence"/>
</dbReference>
<dbReference type="HOGENOM" id="CLU_1566694_0_0_1"/>
<accession>A0A0C9W0G6</accession>
<dbReference type="EMBL" id="KN837114">
    <property type="protein sequence ID" value="KIJ44890.1"/>
    <property type="molecule type" value="Genomic_DNA"/>
</dbReference>